<evidence type="ECO:0008006" key="15">
    <source>
        <dbReference type="Google" id="ProtNLM"/>
    </source>
</evidence>
<dbReference type="InterPro" id="IPR015526">
    <property type="entry name" value="Frizzled/SFRP"/>
</dbReference>
<evidence type="ECO:0000256" key="8">
    <source>
        <dbReference type="ARBA" id="ARBA00023170"/>
    </source>
</evidence>
<dbReference type="CDD" id="cd07451">
    <property type="entry name" value="CRD_SMO"/>
    <property type="match status" value="1"/>
</dbReference>
<keyword evidence="5 10" id="KW-1133">Transmembrane helix</keyword>
<organism evidence="13 14">
    <name type="scientific">Ciona intestinalis</name>
    <name type="common">Transparent sea squirt</name>
    <name type="synonym">Ascidia intestinalis</name>
    <dbReference type="NCBI Taxonomy" id="7719"/>
    <lineage>
        <taxon>Eukaryota</taxon>
        <taxon>Metazoa</taxon>
        <taxon>Chordata</taxon>
        <taxon>Tunicata</taxon>
        <taxon>Ascidiacea</taxon>
        <taxon>Phlebobranchia</taxon>
        <taxon>Cionidae</taxon>
        <taxon>Ciona</taxon>
    </lineage>
</organism>
<feature type="domain" description="FZ" evidence="11">
    <location>
        <begin position="26"/>
        <end position="143"/>
    </location>
</feature>
<dbReference type="SUPFAM" id="SSF63501">
    <property type="entry name" value="Frizzled cysteine-rich domain"/>
    <property type="match status" value="1"/>
</dbReference>
<evidence type="ECO:0000313" key="13">
    <source>
        <dbReference type="Ensembl" id="ENSCINP00000002708.3"/>
    </source>
</evidence>
<name>F6ZTT3_CIOIN</name>
<comment type="subcellular location">
    <subcellularLocation>
        <location evidence="1">Membrane</location>
        <topology evidence="1">Multi-pass membrane protein</topology>
    </subcellularLocation>
</comment>
<dbReference type="PANTHER" id="PTHR11309:SF35">
    <property type="entry name" value="PROTEIN SMOOTHENED"/>
    <property type="match status" value="1"/>
</dbReference>
<feature type="transmembrane region" description="Helical" evidence="10">
    <location>
        <begin position="228"/>
        <end position="248"/>
    </location>
</feature>
<proteinExistence type="inferred from homology"/>
<dbReference type="InterPro" id="IPR041771">
    <property type="entry name" value="SMO_CRD"/>
</dbReference>
<sequence length="441" mass="49132">MAAGNSTTAAPSLLDLFNQQPQCNKPSQTGCVDLGNTTCFGSDLPYSQTSFELVTDADTLAGVKEKLLLWSGIRAVPLCWDAIQPLLCSVYFPECGENKIQLIDRKVCQATRQPCKIVEVEYGWPDFLRCDNNDVYADQCESPSTKLLKFNASGCEPPLMATTNPASYYDGVDGCGLQCMNPLFNEQQHVDMHVFIAVLAGLTCICTLFAMLSFFVDWKNSNKYPARIIFYINLCFFMACIGWLAQFFSDARNEIVCRRDGTMRLGEPVGTGESPSCIVIFVLVYFFLMAGIIWFDILSYSWFIMYKALNTRKDPLVGKTRKFHLAAWCIPFVLVLACLGVSQVDGDSMSGICFIGYKNHMYRVGFLLVPVGLVLFIAGFFLLRGLAALFSLKNQQSGLLSDSAVSKITWTMARIGIFTLIAFVFVFITFAVHVYELTHQA</sequence>
<dbReference type="PROSITE" id="PS50038">
    <property type="entry name" value="FZ"/>
    <property type="match status" value="1"/>
</dbReference>
<evidence type="ECO:0000256" key="5">
    <source>
        <dbReference type="ARBA" id="ARBA00022989"/>
    </source>
</evidence>
<reference evidence="13" key="2">
    <citation type="submission" date="2025-08" db="UniProtKB">
        <authorList>
            <consortium name="Ensembl"/>
        </authorList>
    </citation>
    <scope>IDENTIFICATION</scope>
</reference>
<dbReference type="Ensembl" id="ENSCINT00000002708.3">
    <property type="protein sequence ID" value="ENSCINP00000002708.3"/>
    <property type="gene ID" value="ENSCING00000001387.3"/>
</dbReference>
<evidence type="ECO:0000313" key="14">
    <source>
        <dbReference type="Proteomes" id="UP000008144"/>
    </source>
</evidence>
<dbReference type="SMART" id="SM00063">
    <property type="entry name" value="FRI"/>
    <property type="match status" value="1"/>
</dbReference>
<feature type="transmembrane region" description="Helical" evidence="10">
    <location>
        <begin position="413"/>
        <end position="435"/>
    </location>
</feature>
<keyword evidence="3" id="KW-0217">Developmental protein</keyword>
<evidence type="ECO:0000256" key="7">
    <source>
        <dbReference type="ARBA" id="ARBA00023157"/>
    </source>
</evidence>
<evidence type="ECO:0000256" key="1">
    <source>
        <dbReference type="ARBA" id="ARBA00004141"/>
    </source>
</evidence>
<evidence type="ECO:0000259" key="11">
    <source>
        <dbReference type="PROSITE" id="PS50038"/>
    </source>
</evidence>
<dbReference type="Pfam" id="PF01534">
    <property type="entry name" value="Frizzled"/>
    <property type="match status" value="1"/>
</dbReference>
<comment type="caution">
    <text evidence="9">Lacks conserved residue(s) required for the propagation of feature annotation.</text>
</comment>
<dbReference type="GO" id="GO:0005886">
    <property type="term" value="C:plasma membrane"/>
    <property type="evidence" value="ECO:0000318"/>
    <property type="project" value="GO_Central"/>
</dbReference>
<dbReference type="InParanoid" id="F6ZTT3"/>
<feature type="transmembrane region" description="Helical" evidence="10">
    <location>
        <begin position="278"/>
        <end position="304"/>
    </location>
</feature>
<dbReference type="InterPro" id="IPR020067">
    <property type="entry name" value="Frizzled_dom"/>
</dbReference>
<keyword evidence="8" id="KW-0675">Receptor</keyword>
<evidence type="ECO:0000256" key="3">
    <source>
        <dbReference type="ARBA" id="ARBA00022473"/>
    </source>
</evidence>
<keyword evidence="7" id="KW-1015">Disulfide bond</keyword>
<dbReference type="InterPro" id="IPR000539">
    <property type="entry name" value="Frizzled/Smoothened_7TM"/>
</dbReference>
<dbReference type="InterPro" id="IPR017981">
    <property type="entry name" value="GPCR_2-like_7TM"/>
</dbReference>
<dbReference type="GO" id="GO:0005929">
    <property type="term" value="C:cilium"/>
    <property type="evidence" value="ECO:0000318"/>
    <property type="project" value="GO_Central"/>
</dbReference>
<dbReference type="Pfam" id="PF01392">
    <property type="entry name" value="Fz"/>
    <property type="match status" value="1"/>
</dbReference>
<dbReference type="Gene3D" id="1.10.2000.10">
    <property type="entry name" value="Frizzled cysteine-rich domain"/>
    <property type="match status" value="1"/>
</dbReference>
<dbReference type="GO" id="GO:0004888">
    <property type="term" value="F:transmembrane signaling receptor activity"/>
    <property type="evidence" value="ECO:0007669"/>
    <property type="project" value="InterPro"/>
</dbReference>
<keyword evidence="6 10" id="KW-0472">Membrane</keyword>
<feature type="transmembrane region" description="Helical" evidence="10">
    <location>
        <begin position="325"/>
        <end position="344"/>
    </location>
</feature>
<dbReference type="GO" id="GO:0007389">
    <property type="term" value="P:pattern specification process"/>
    <property type="evidence" value="ECO:0000318"/>
    <property type="project" value="GO_Central"/>
</dbReference>
<dbReference type="GO" id="GO:0007417">
    <property type="term" value="P:central nervous system development"/>
    <property type="evidence" value="ECO:0000318"/>
    <property type="project" value="GO_Central"/>
</dbReference>
<evidence type="ECO:0000256" key="9">
    <source>
        <dbReference type="PROSITE-ProRule" id="PRU00090"/>
    </source>
</evidence>
<reference evidence="13" key="3">
    <citation type="submission" date="2025-09" db="UniProtKB">
        <authorList>
            <consortium name="Ensembl"/>
        </authorList>
    </citation>
    <scope>IDENTIFICATION</scope>
</reference>
<feature type="transmembrane region" description="Helical" evidence="10">
    <location>
        <begin position="364"/>
        <end position="392"/>
    </location>
</feature>
<dbReference type="PRINTS" id="PR00489">
    <property type="entry name" value="FRIZZLED"/>
</dbReference>
<evidence type="ECO:0000256" key="6">
    <source>
        <dbReference type="ARBA" id="ARBA00023136"/>
    </source>
</evidence>
<dbReference type="GO" id="GO:0030425">
    <property type="term" value="C:dendrite"/>
    <property type="evidence" value="ECO:0000318"/>
    <property type="project" value="GO_Central"/>
</dbReference>
<evidence type="ECO:0000256" key="2">
    <source>
        <dbReference type="ARBA" id="ARBA00008077"/>
    </source>
</evidence>
<feature type="transmembrane region" description="Helical" evidence="10">
    <location>
        <begin position="192"/>
        <end position="216"/>
    </location>
</feature>
<dbReference type="OMA" id="WYEGIEG"/>
<dbReference type="HOGENOM" id="CLU_007873_3_1_1"/>
<dbReference type="SMART" id="SM01330">
    <property type="entry name" value="Frizzled"/>
    <property type="match status" value="1"/>
</dbReference>
<dbReference type="Gene3D" id="1.20.1070.10">
    <property type="entry name" value="Rhodopsin 7-helix transmembrane proteins"/>
    <property type="match status" value="1"/>
</dbReference>
<dbReference type="InterPro" id="IPR036790">
    <property type="entry name" value="Frizzled_dom_sf"/>
</dbReference>
<dbReference type="PANTHER" id="PTHR11309">
    <property type="entry name" value="FRIZZLED"/>
    <property type="match status" value="1"/>
</dbReference>
<dbReference type="STRING" id="7719.ENSCINP00000002708"/>
<dbReference type="AlphaFoldDB" id="F6ZTT3"/>
<dbReference type="PROSITE" id="PS50261">
    <property type="entry name" value="G_PROTEIN_RECEP_F2_4"/>
    <property type="match status" value="1"/>
</dbReference>
<comment type="similarity">
    <text evidence="2">Belongs to the G-protein coupled receptor Fz/Smo family.</text>
</comment>
<dbReference type="GO" id="GO:0071679">
    <property type="term" value="P:commissural neuron axon guidance"/>
    <property type="evidence" value="ECO:0000318"/>
    <property type="project" value="GO_Central"/>
</dbReference>
<keyword evidence="14" id="KW-1185">Reference proteome</keyword>
<dbReference type="Proteomes" id="UP000008144">
    <property type="component" value="Unassembled WGS sequence"/>
</dbReference>
<dbReference type="GO" id="GO:0005113">
    <property type="term" value="F:patched binding"/>
    <property type="evidence" value="ECO:0000318"/>
    <property type="project" value="GO_Central"/>
</dbReference>
<evidence type="ECO:0000256" key="10">
    <source>
        <dbReference type="SAM" id="Phobius"/>
    </source>
</evidence>
<dbReference type="GO" id="GO:0007224">
    <property type="term" value="P:smoothened signaling pathway"/>
    <property type="evidence" value="ECO:0000318"/>
    <property type="project" value="GO_Central"/>
</dbReference>
<keyword evidence="4 10" id="KW-0812">Transmembrane</keyword>
<dbReference type="GeneTree" id="ENSGT00940000157206"/>
<reference evidence="14" key="1">
    <citation type="journal article" date="2002" name="Science">
        <title>The draft genome of Ciona intestinalis: insights into chordate and vertebrate origins.</title>
        <authorList>
            <person name="Dehal P."/>
            <person name="Satou Y."/>
            <person name="Campbell R.K."/>
            <person name="Chapman J."/>
            <person name="Degnan B."/>
            <person name="De Tomaso A."/>
            <person name="Davidson B."/>
            <person name="Di Gregorio A."/>
            <person name="Gelpke M."/>
            <person name="Goodstein D.M."/>
            <person name="Harafuji N."/>
            <person name="Hastings K.E."/>
            <person name="Ho I."/>
            <person name="Hotta K."/>
            <person name="Huang W."/>
            <person name="Kawashima T."/>
            <person name="Lemaire P."/>
            <person name="Martinez D."/>
            <person name="Meinertzhagen I.A."/>
            <person name="Necula S."/>
            <person name="Nonaka M."/>
            <person name="Putnam N."/>
            <person name="Rash S."/>
            <person name="Saiga H."/>
            <person name="Satake M."/>
            <person name="Terry A."/>
            <person name="Yamada L."/>
            <person name="Wang H.G."/>
            <person name="Awazu S."/>
            <person name="Azumi K."/>
            <person name="Boore J."/>
            <person name="Branno M."/>
            <person name="Chin-Bow S."/>
            <person name="DeSantis R."/>
            <person name="Doyle S."/>
            <person name="Francino P."/>
            <person name="Keys D.N."/>
            <person name="Haga S."/>
            <person name="Hayashi H."/>
            <person name="Hino K."/>
            <person name="Imai K.S."/>
            <person name="Inaba K."/>
            <person name="Kano S."/>
            <person name="Kobayashi K."/>
            <person name="Kobayashi M."/>
            <person name="Lee B.I."/>
            <person name="Makabe K.W."/>
            <person name="Manohar C."/>
            <person name="Matassi G."/>
            <person name="Medina M."/>
            <person name="Mochizuki Y."/>
            <person name="Mount S."/>
            <person name="Morishita T."/>
            <person name="Miura S."/>
            <person name="Nakayama A."/>
            <person name="Nishizaka S."/>
            <person name="Nomoto H."/>
            <person name="Ohta F."/>
            <person name="Oishi K."/>
            <person name="Rigoutsos I."/>
            <person name="Sano M."/>
            <person name="Sasaki A."/>
            <person name="Sasakura Y."/>
            <person name="Shoguchi E."/>
            <person name="Shin-i T."/>
            <person name="Spagnuolo A."/>
            <person name="Stainier D."/>
            <person name="Suzuki M.M."/>
            <person name="Tassy O."/>
            <person name="Takatori N."/>
            <person name="Tokuoka M."/>
            <person name="Yagi K."/>
            <person name="Yoshizaki F."/>
            <person name="Wada S."/>
            <person name="Zhang C."/>
            <person name="Hyatt P.D."/>
            <person name="Larimer F."/>
            <person name="Detter C."/>
            <person name="Doggett N."/>
            <person name="Glavina T."/>
            <person name="Hawkins T."/>
            <person name="Richardson P."/>
            <person name="Lucas S."/>
            <person name="Kohara Y."/>
            <person name="Levine M."/>
            <person name="Satoh N."/>
            <person name="Rokhsar D.S."/>
        </authorList>
    </citation>
    <scope>NUCLEOTIDE SEQUENCE [LARGE SCALE GENOMIC DNA]</scope>
</reference>
<evidence type="ECO:0000256" key="4">
    <source>
        <dbReference type="ARBA" id="ARBA00022692"/>
    </source>
</evidence>
<feature type="domain" description="G-protein coupled receptors family 2 profile 2" evidence="12">
    <location>
        <begin position="192"/>
        <end position="441"/>
    </location>
</feature>
<evidence type="ECO:0000259" key="12">
    <source>
        <dbReference type="PROSITE" id="PS50261"/>
    </source>
</evidence>
<protein>
    <recommendedName>
        <fullName evidence="15">Smoothened</fullName>
    </recommendedName>
</protein>
<accession>F6ZTT3</accession>